<sequence length="123" mass="14117">MLIDVDDNFFNELEEVSTLLDMTVGEYLENLHEKNQSLKNVLLEDKEGLQEFVKKYHTVLDDLFILNREALAIVNENDDAEIMKPVFLKLSKIASGDITVLSKLYDVYVQTSKQQMISSSTLE</sequence>
<reference evidence="2" key="1">
    <citation type="submission" date="2016-10" db="EMBL/GenBank/DDBJ databases">
        <authorList>
            <person name="Varghese N."/>
            <person name="Submissions S."/>
        </authorList>
    </citation>
    <scope>NUCLEOTIDE SEQUENCE [LARGE SCALE GENOMIC DNA]</scope>
    <source>
        <strain evidence="2">MPL-11</strain>
    </source>
</reference>
<evidence type="ECO:0000313" key="2">
    <source>
        <dbReference type="Proteomes" id="UP000199481"/>
    </source>
</evidence>
<gene>
    <name evidence="1" type="ORF">SAMN04487752_2240</name>
</gene>
<dbReference type="AlphaFoldDB" id="A0A1H1AUD5"/>
<dbReference type="EMBL" id="FNJW01000008">
    <property type="protein sequence ID" value="SDQ42746.1"/>
    <property type="molecule type" value="Genomic_DNA"/>
</dbReference>
<protein>
    <submittedName>
        <fullName evidence="1">Uncharacterized protein</fullName>
    </submittedName>
</protein>
<dbReference type="RefSeq" id="WP_035021472.1">
    <property type="nucleotide sequence ID" value="NZ_CP084916.1"/>
</dbReference>
<proteinExistence type="predicted"/>
<evidence type="ECO:0000313" key="1">
    <source>
        <dbReference type="EMBL" id="SDQ42746.1"/>
    </source>
</evidence>
<keyword evidence="2" id="KW-1185">Reference proteome</keyword>
<accession>A0A1H1AUD5</accession>
<name>A0A1H1AUD5_9LACT</name>
<organism evidence="1 2">
    <name type="scientific">Carnobacterium viridans</name>
    <dbReference type="NCBI Taxonomy" id="174587"/>
    <lineage>
        <taxon>Bacteria</taxon>
        <taxon>Bacillati</taxon>
        <taxon>Bacillota</taxon>
        <taxon>Bacilli</taxon>
        <taxon>Lactobacillales</taxon>
        <taxon>Carnobacteriaceae</taxon>
        <taxon>Carnobacterium</taxon>
    </lineage>
</organism>
<dbReference type="Proteomes" id="UP000199481">
    <property type="component" value="Unassembled WGS sequence"/>
</dbReference>
<dbReference type="OrthoDB" id="2156774at2"/>